<proteinExistence type="predicted"/>
<feature type="region of interest" description="Disordered" evidence="1">
    <location>
        <begin position="58"/>
        <end position="79"/>
    </location>
</feature>
<keyword evidence="3" id="KW-1185">Reference proteome</keyword>
<dbReference type="Proteomes" id="UP001224890">
    <property type="component" value="Unassembled WGS sequence"/>
</dbReference>
<feature type="region of interest" description="Disordered" evidence="1">
    <location>
        <begin position="250"/>
        <end position="271"/>
    </location>
</feature>
<evidence type="ECO:0000256" key="1">
    <source>
        <dbReference type="SAM" id="MobiDB-lite"/>
    </source>
</evidence>
<dbReference type="AlphaFoldDB" id="A0AAJ0ENE1"/>
<dbReference type="GeneID" id="85457448"/>
<name>A0AAJ0ENE1_9PEZI</name>
<protein>
    <submittedName>
        <fullName evidence="2">Uncharacterized protein</fullName>
    </submittedName>
</protein>
<evidence type="ECO:0000313" key="3">
    <source>
        <dbReference type="Proteomes" id="UP001224890"/>
    </source>
</evidence>
<organism evidence="2 3">
    <name type="scientific">Colletotrichum godetiae</name>
    <dbReference type="NCBI Taxonomy" id="1209918"/>
    <lineage>
        <taxon>Eukaryota</taxon>
        <taxon>Fungi</taxon>
        <taxon>Dikarya</taxon>
        <taxon>Ascomycota</taxon>
        <taxon>Pezizomycotina</taxon>
        <taxon>Sordariomycetes</taxon>
        <taxon>Hypocreomycetidae</taxon>
        <taxon>Glomerellales</taxon>
        <taxon>Glomerellaceae</taxon>
        <taxon>Colletotrichum</taxon>
        <taxon>Colletotrichum acutatum species complex</taxon>
    </lineage>
</organism>
<feature type="compositionally biased region" description="Basic and acidic residues" evidence="1">
    <location>
        <begin position="65"/>
        <end position="79"/>
    </location>
</feature>
<dbReference type="RefSeq" id="XP_060424479.1">
    <property type="nucleotide sequence ID" value="XM_060572922.1"/>
</dbReference>
<comment type="caution">
    <text evidence="2">The sequence shown here is derived from an EMBL/GenBank/DDBJ whole genome shotgun (WGS) entry which is preliminary data.</text>
</comment>
<sequence length="271" mass="30685">MEGFQGGLLYLVGRMTSVKEVREYRLDYDFLGHVEEQDVGSVDSIHTAEKTRFEMGMVTPGDQQYGDRRRRPEQTPADRREAWKATGMCAALVWKYGCVEPCSATDWEWRVFFTFSQTSSLVSTLAELPDRDSRLAARPFHFLALTPATERSNKTYGFIGLFARSSSHRCTDRGGGLGKLSNSYWEVETHSGSELKRPAHVNVVREPMGTLALRTWSLGGAMLVELGNDQRRWHARYRSNNFRPYFPCPGQPGTAHRGRLQAQRSEARAGL</sequence>
<accession>A0AAJ0ENE1</accession>
<gene>
    <name evidence="2" type="ORF">BDP55DRAFT_636700</name>
</gene>
<reference evidence="2" key="1">
    <citation type="submission" date="2021-06" db="EMBL/GenBank/DDBJ databases">
        <title>Comparative genomics, transcriptomics and evolutionary studies reveal genomic signatures of adaptation to plant cell wall in hemibiotrophic fungi.</title>
        <authorList>
            <consortium name="DOE Joint Genome Institute"/>
            <person name="Baroncelli R."/>
            <person name="Diaz J.F."/>
            <person name="Benocci T."/>
            <person name="Peng M."/>
            <person name="Battaglia E."/>
            <person name="Haridas S."/>
            <person name="Andreopoulos W."/>
            <person name="Labutti K."/>
            <person name="Pangilinan J."/>
            <person name="Floch G.L."/>
            <person name="Makela M.R."/>
            <person name="Henrissat B."/>
            <person name="Grigoriev I.V."/>
            <person name="Crouch J.A."/>
            <person name="De Vries R.P."/>
            <person name="Sukno S.A."/>
            <person name="Thon M.R."/>
        </authorList>
    </citation>
    <scope>NUCLEOTIDE SEQUENCE</scope>
    <source>
        <strain evidence="2">CBS 193.32</strain>
    </source>
</reference>
<dbReference type="EMBL" id="JAHMHR010000057">
    <property type="protein sequence ID" value="KAK1659715.1"/>
    <property type="molecule type" value="Genomic_DNA"/>
</dbReference>
<evidence type="ECO:0000313" key="2">
    <source>
        <dbReference type="EMBL" id="KAK1659715.1"/>
    </source>
</evidence>